<dbReference type="SUPFAM" id="SSF53335">
    <property type="entry name" value="S-adenosyl-L-methionine-dependent methyltransferases"/>
    <property type="match status" value="1"/>
</dbReference>
<dbReference type="EMBL" id="AMGV01000007">
    <property type="protein sequence ID" value="KEF55790.1"/>
    <property type="molecule type" value="Genomic_DNA"/>
</dbReference>
<dbReference type="VEuPathDB" id="FungiDB:A1O9_08541"/>
<evidence type="ECO:0000313" key="4">
    <source>
        <dbReference type="Proteomes" id="UP000027920"/>
    </source>
</evidence>
<dbReference type="RefSeq" id="XP_013258380.1">
    <property type="nucleotide sequence ID" value="XM_013402926.1"/>
</dbReference>
<dbReference type="CDD" id="cd02440">
    <property type="entry name" value="AdoMet_MTases"/>
    <property type="match status" value="1"/>
</dbReference>
<evidence type="ECO:0000259" key="2">
    <source>
        <dbReference type="Pfam" id="PF13847"/>
    </source>
</evidence>
<dbReference type="Pfam" id="PF13847">
    <property type="entry name" value="Methyltransf_31"/>
    <property type="match status" value="1"/>
</dbReference>
<reference evidence="3 4" key="1">
    <citation type="submission" date="2013-03" db="EMBL/GenBank/DDBJ databases">
        <title>The Genome Sequence of Exophiala aquamarina CBS 119918.</title>
        <authorList>
            <consortium name="The Broad Institute Genomics Platform"/>
            <person name="Cuomo C."/>
            <person name="de Hoog S."/>
            <person name="Gorbushina A."/>
            <person name="Walker B."/>
            <person name="Young S.K."/>
            <person name="Zeng Q."/>
            <person name="Gargeya S."/>
            <person name="Fitzgerald M."/>
            <person name="Haas B."/>
            <person name="Abouelleil A."/>
            <person name="Allen A.W."/>
            <person name="Alvarado L."/>
            <person name="Arachchi H.M."/>
            <person name="Berlin A.M."/>
            <person name="Chapman S.B."/>
            <person name="Gainer-Dewar J."/>
            <person name="Goldberg J."/>
            <person name="Griggs A."/>
            <person name="Gujja S."/>
            <person name="Hansen M."/>
            <person name="Howarth C."/>
            <person name="Imamovic A."/>
            <person name="Ireland A."/>
            <person name="Larimer J."/>
            <person name="McCowan C."/>
            <person name="Murphy C."/>
            <person name="Pearson M."/>
            <person name="Poon T.W."/>
            <person name="Priest M."/>
            <person name="Roberts A."/>
            <person name="Saif S."/>
            <person name="Shea T."/>
            <person name="Sisk P."/>
            <person name="Sykes S."/>
            <person name="Wortman J."/>
            <person name="Nusbaum C."/>
            <person name="Birren B."/>
        </authorList>
    </citation>
    <scope>NUCLEOTIDE SEQUENCE [LARGE SCALE GENOMIC DNA]</scope>
    <source>
        <strain evidence="3 4">CBS 119918</strain>
    </source>
</reference>
<dbReference type="Gene3D" id="3.40.50.150">
    <property type="entry name" value="Vaccinia Virus protein VP39"/>
    <property type="match status" value="1"/>
</dbReference>
<dbReference type="GeneID" id="25283453"/>
<feature type="domain" description="Methyltransferase" evidence="2">
    <location>
        <begin position="41"/>
        <end position="173"/>
    </location>
</feature>
<organism evidence="3 4">
    <name type="scientific">Exophiala aquamarina CBS 119918</name>
    <dbReference type="NCBI Taxonomy" id="1182545"/>
    <lineage>
        <taxon>Eukaryota</taxon>
        <taxon>Fungi</taxon>
        <taxon>Dikarya</taxon>
        <taxon>Ascomycota</taxon>
        <taxon>Pezizomycotina</taxon>
        <taxon>Eurotiomycetes</taxon>
        <taxon>Chaetothyriomycetidae</taxon>
        <taxon>Chaetothyriales</taxon>
        <taxon>Herpotrichiellaceae</taxon>
        <taxon>Exophiala</taxon>
    </lineage>
</organism>
<dbReference type="InterPro" id="IPR029063">
    <property type="entry name" value="SAM-dependent_MTases_sf"/>
</dbReference>
<comment type="caution">
    <text evidence="3">The sequence shown here is derived from an EMBL/GenBank/DDBJ whole genome shotgun (WGS) entry which is preliminary data.</text>
</comment>
<dbReference type="HOGENOM" id="CLU_057148_1_0_1"/>
<proteinExistence type="predicted"/>
<evidence type="ECO:0000313" key="3">
    <source>
        <dbReference type="EMBL" id="KEF55790.1"/>
    </source>
</evidence>
<dbReference type="Proteomes" id="UP000027920">
    <property type="component" value="Unassembled WGS sequence"/>
</dbReference>
<sequence length="275" mass="30485">MAATTKKEQAVYSHGHHKSVVQDHARRTARDSAAFLLPHIKPNSTILDVGCGPGTITADLAALVPQGSVIGCDPVESVLSQATSYAASRGLSNVTFEKVDANALPYADETFDIVTCHQVLQHVSDPVGILREMRRVVKRGGLVAAREADYATFAWYPEPKELARWAELYQMVAKTNGGEPNAGRYCHVWARQAGFDGEEVEATWDHWRYADERVRQFSESWAGRILQPGFLRTAVDKGFASEEEIRGISEAWKKWGTQEDAFFAIPHGQILCRKS</sequence>
<dbReference type="STRING" id="1182545.A0A072PJY6"/>
<dbReference type="OrthoDB" id="10017101at2759"/>
<dbReference type="InterPro" id="IPR025714">
    <property type="entry name" value="Methyltranfer_dom"/>
</dbReference>
<accession>A0A072PJY6</accession>
<protein>
    <recommendedName>
        <fullName evidence="2">Methyltransferase domain-containing protein</fullName>
    </recommendedName>
</protein>
<feature type="region of interest" description="Disordered" evidence="1">
    <location>
        <begin position="1"/>
        <end position="24"/>
    </location>
</feature>
<dbReference type="PANTHER" id="PTHR43861">
    <property type="entry name" value="TRANS-ACONITATE 2-METHYLTRANSFERASE-RELATED"/>
    <property type="match status" value="1"/>
</dbReference>
<evidence type="ECO:0000256" key="1">
    <source>
        <dbReference type="SAM" id="MobiDB-lite"/>
    </source>
</evidence>
<gene>
    <name evidence="3" type="ORF">A1O9_08541</name>
</gene>
<keyword evidence="4" id="KW-1185">Reference proteome</keyword>
<dbReference type="AlphaFoldDB" id="A0A072PJY6"/>
<name>A0A072PJY6_9EURO</name>